<dbReference type="OMA" id="IGELFCK"/>
<dbReference type="GO" id="GO:0004777">
    <property type="term" value="F:succinate-semialdehyde dehydrogenase (NAD+) activity"/>
    <property type="evidence" value="ECO:0000318"/>
    <property type="project" value="GO_Central"/>
</dbReference>
<comment type="similarity">
    <text evidence="2 5">Belongs to the aldehyde dehydrogenase family.</text>
</comment>
<dbReference type="OrthoDB" id="310895at2759"/>
<evidence type="ECO:0000256" key="7">
    <source>
        <dbReference type="SAM" id="SignalP"/>
    </source>
</evidence>
<dbReference type="FunFam" id="3.40.309.10:FF:000004">
    <property type="entry name" value="Succinate-semialdehyde dehydrogenase I"/>
    <property type="match status" value="1"/>
</dbReference>
<evidence type="ECO:0000256" key="1">
    <source>
        <dbReference type="ARBA" id="ARBA00005176"/>
    </source>
</evidence>
<dbReference type="KEGG" id="tbr:Tb10.70.0630"/>
<dbReference type="SUPFAM" id="SSF53720">
    <property type="entry name" value="ALDH-like"/>
    <property type="match status" value="1"/>
</dbReference>
<dbReference type="AlphaFoldDB" id="Q38AY7"/>
<dbReference type="PANTHER" id="PTHR43353:SF5">
    <property type="entry name" value="SUCCINATE-SEMIALDEHYDE DEHYDROGENASE, MITOCHONDRIAL"/>
    <property type="match status" value="1"/>
</dbReference>
<dbReference type="GO" id="GO:0005739">
    <property type="term" value="C:mitochondrion"/>
    <property type="evidence" value="ECO:0006056"/>
    <property type="project" value="Others"/>
</dbReference>
<evidence type="ECO:0000259" key="8">
    <source>
        <dbReference type="Pfam" id="PF00171"/>
    </source>
</evidence>
<dbReference type="GeneID" id="3662122"/>
<dbReference type="GO" id="GO:0020023">
    <property type="term" value="C:kinetoplast"/>
    <property type="evidence" value="ECO:0006056"/>
    <property type="project" value="Others"/>
</dbReference>
<feature type="domain" description="Aldehyde dehydrogenase" evidence="8">
    <location>
        <begin position="101"/>
        <end position="558"/>
    </location>
</feature>
<keyword evidence="3 5" id="KW-0560">Oxidoreductase</keyword>
<dbReference type="InterPro" id="IPR015590">
    <property type="entry name" value="Aldehyde_DH_dom"/>
</dbReference>
<evidence type="ECO:0000256" key="2">
    <source>
        <dbReference type="ARBA" id="ARBA00009986"/>
    </source>
</evidence>
<dbReference type="RefSeq" id="XP_822861.1">
    <property type="nucleotide sequence ID" value="XM_817768.1"/>
</dbReference>
<evidence type="ECO:0000313" key="10">
    <source>
        <dbReference type="Proteomes" id="UP000008524"/>
    </source>
</evidence>
<feature type="active site" evidence="4">
    <location>
        <position position="334"/>
    </location>
</feature>
<dbReference type="Gene3D" id="3.40.605.10">
    <property type="entry name" value="Aldehyde Dehydrogenase, Chain A, domain 1"/>
    <property type="match status" value="1"/>
</dbReference>
<evidence type="ECO:0000256" key="4">
    <source>
        <dbReference type="PROSITE-ProRule" id="PRU10007"/>
    </source>
</evidence>
<reference evidence="9 10" key="2">
    <citation type="journal article" date="2005" name="Science">
        <title>The genome of the African trypanosome Trypanosoma brucei.</title>
        <authorList>
            <person name="Berriman M."/>
            <person name="Ghedin E."/>
            <person name="Hertz-Fowler C."/>
            <person name="Blandin G."/>
            <person name="Renauld H."/>
            <person name="Bartholomeu D.C."/>
            <person name="Lennard N.J."/>
            <person name="Caler E."/>
            <person name="Hamlin N.E."/>
            <person name="Haas B."/>
            <person name="Bohme U."/>
            <person name="Hannick L."/>
            <person name="Aslett M.A."/>
            <person name="Shallom J."/>
            <person name="Marcello L."/>
            <person name="Hou L."/>
            <person name="Wickstead B."/>
            <person name="Alsmark U.C."/>
            <person name="Arrowsmith C."/>
            <person name="Atkin R.J."/>
            <person name="Barron A.J."/>
            <person name="Bringaud F."/>
            <person name="Brooks K."/>
            <person name="Carrington M."/>
            <person name="Cherevach I."/>
            <person name="Chillingworth T.J."/>
            <person name="Churcher C."/>
            <person name="Clark L.N."/>
            <person name="Corton C.H."/>
            <person name="Cronin A."/>
            <person name="Davies R.M."/>
            <person name="Doggett J."/>
            <person name="Djikeng A."/>
            <person name="Feldblyum T."/>
            <person name="Field M.C."/>
            <person name="Fraser A."/>
            <person name="Goodhead I."/>
            <person name="Hance Z."/>
            <person name="Harper D."/>
            <person name="Harris B.R."/>
            <person name="Hauser H."/>
            <person name="Hostetler J."/>
            <person name="Ivens A."/>
            <person name="Jagels K."/>
            <person name="Johnson D."/>
            <person name="Johnson J."/>
            <person name="Jones K."/>
            <person name="Kerhornou A.X."/>
            <person name="Koo H."/>
            <person name="Larke N."/>
            <person name="Landfear S."/>
            <person name="Larkin C."/>
            <person name="Leech V."/>
            <person name="Line A."/>
            <person name="Lord A."/>
            <person name="Macleod A."/>
            <person name="Mooney P.J."/>
            <person name="Moule S."/>
            <person name="Martin D.M."/>
            <person name="Morgan G.W."/>
            <person name="Mungall K."/>
            <person name="Norbertczak H."/>
            <person name="Ormond D."/>
            <person name="Pai G."/>
            <person name="Peacock C.S."/>
            <person name="Peterson J."/>
            <person name="Quail M.A."/>
            <person name="Rabbinowitsch E."/>
            <person name="Rajandream M.A."/>
            <person name="Reitter C."/>
            <person name="Salzberg S.L."/>
            <person name="Sanders M."/>
            <person name="Schobel S."/>
            <person name="Sharp S."/>
            <person name="Simmonds M."/>
            <person name="Simpson A.J."/>
            <person name="Tallon L."/>
            <person name="Turner C.M."/>
            <person name="Tait A."/>
            <person name="Tivey A.R."/>
            <person name="Van Aken S."/>
            <person name="Walker D."/>
            <person name="Wanless D."/>
            <person name="Wang S."/>
            <person name="White B."/>
            <person name="White O."/>
            <person name="Whitehead S."/>
            <person name="Woodward J."/>
            <person name="Wortman J."/>
            <person name="Adams M.D."/>
            <person name="Embley T.M."/>
            <person name="Gull K."/>
            <person name="Ullu E."/>
            <person name="Barry J.D."/>
            <person name="Fairlamb A.H."/>
            <person name="Opperdoes F."/>
            <person name="Barrell B.G."/>
            <person name="Donelson J.E."/>
            <person name="Hall N."/>
            <person name="Fraser C.M."/>
            <person name="Melville S.E."/>
            <person name="El-Sayed N.M."/>
        </authorList>
    </citation>
    <scope>NUCLEOTIDE SEQUENCE [LARGE SCALE GENOMIC DNA]</scope>
    <source>
        <strain evidence="9 10">927/4 GUTat10.1</strain>
    </source>
</reference>
<protein>
    <submittedName>
        <fullName evidence="9">Aldehyde dehydrogenase, putative</fullName>
        <ecNumber evidence="9">1.2.1.-</ecNumber>
    </submittedName>
</protein>
<dbReference type="GO" id="GO:0009450">
    <property type="term" value="P:gamma-aminobutyric acid catabolic process"/>
    <property type="evidence" value="ECO:0000247"/>
    <property type="project" value="GeneDB"/>
</dbReference>
<dbReference type="InParanoid" id="Q38AY7"/>
<dbReference type="EC" id="1.2.1.-" evidence="9"/>
<gene>
    <name evidence="9" type="ORF">Tb10.70.0630</name>
</gene>
<dbReference type="eggNOG" id="KOG2451">
    <property type="taxonomic scope" value="Eukaryota"/>
</dbReference>
<feature type="region of interest" description="Disordered" evidence="6">
    <location>
        <begin position="28"/>
        <end position="58"/>
    </location>
</feature>
<dbReference type="GO" id="GO:0004362">
    <property type="term" value="F:glutathione-disulfide reductase (NADPH) activity"/>
    <property type="evidence" value="ECO:0000247"/>
    <property type="project" value="GeneDB"/>
</dbReference>
<dbReference type="EMBL" id="CM000208">
    <property type="protein sequence ID" value="EAN78033.1"/>
    <property type="molecule type" value="Genomic_DNA"/>
</dbReference>
<dbReference type="STRING" id="185431.Q38AY7"/>
<evidence type="ECO:0000256" key="5">
    <source>
        <dbReference type="RuleBase" id="RU003345"/>
    </source>
</evidence>
<evidence type="ECO:0000313" key="9">
    <source>
        <dbReference type="EMBL" id="EAN78033.1"/>
    </source>
</evidence>
<dbReference type="Pfam" id="PF00171">
    <property type="entry name" value="Aldedh"/>
    <property type="match status" value="1"/>
</dbReference>
<evidence type="ECO:0000256" key="6">
    <source>
        <dbReference type="SAM" id="MobiDB-lite"/>
    </source>
</evidence>
<dbReference type="Proteomes" id="UP000008524">
    <property type="component" value="Chromosome 10"/>
</dbReference>
<feature type="compositionally biased region" description="Basic residues" evidence="6">
    <location>
        <begin position="32"/>
        <end position="58"/>
    </location>
</feature>
<dbReference type="InterPro" id="IPR050740">
    <property type="entry name" value="Aldehyde_DH_Superfamily"/>
</dbReference>
<comment type="pathway">
    <text evidence="1">Amino-acid degradation; 4-aminobutanoate degradation.</text>
</comment>
<sequence length="563" mass="61361">MMLPTSTIILNFFFFLLVALRLNSRTPAHSFTHPRRKKRKSRPKRRKRKSGRFRRKGKYKMRKTTRLLSRAVFDLSNAEAFRSGRVLNQPTSFINGCFVTSGAADVISVEDPCTNVTIGDIPNLGKDETLQAIAVAQKAFETWKDTVPRTRAVILHRWAQLIYHHRNSLGSLLSRESGKVVQEGVDECLYAARFLEWYAGEAERAYGDVVGSPRPDVSTTVLRRPVGVVGAITPWNFPSAMVTRVVGGALAAGCAVVLKPSELTPFSALALAQLAVEAGVPDGVFNIVTGNAAPIGDAVLDSFDVRKISFTGSTRVGKYIYRRSASTMKKLGLELGGNAPFIVFSDAEVDRAVTGLMNAKFRAAGQACISANRVFVHSTVYGDFMTRLLERVNSIRVGNNFDPSSTMGALVSSSAVERVVSLVQDAVEKGAKVEAGGRRLSGPGYFFEPTVLSGVNHDTMRCCQEEIFGPIIPIITFDDDTEAIRLANATPAGLAAYVYTQDYRRQKQIMEQLSFGMIGINDSGLSSPCAPFGGVKESGLGRDGSKYGIDAFLDVKYVLESRV</sequence>
<accession>Q38AY7</accession>
<reference evidence="9 10" key="1">
    <citation type="journal article" date="2005" name="Science">
        <title>Comparative genomics of trypanosomatid parasitic protozoa.</title>
        <authorList>
            <person name="El-Sayed N.M."/>
            <person name="Myler P.J."/>
            <person name="Blandin G."/>
            <person name="Berriman M."/>
            <person name="Crabtree J."/>
            <person name="Aggarwal G."/>
            <person name="Caler E."/>
            <person name="Renauld H."/>
            <person name="Worthey E.A."/>
            <person name="Hertz-Fowler C."/>
            <person name="Ghedin E."/>
            <person name="Peacock C."/>
            <person name="Bartholomeu D.C."/>
            <person name="Haas B.J."/>
            <person name="Tran A.N."/>
            <person name="Wortman J.R."/>
            <person name="Alsmark U.C."/>
            <person name="Angiuoli S."/>
            <person name="Anupama A."/>
            <person name="Badger J."/>
            <person name="Bringaud F."/>
            <person name="Cadag E."/>
            <person name="Carlton J.M."/>
            <person name="Cerqueira G.C."/>
            <person name="Creasy T."/>
            <person name="Delcher A.L."/>
            <person name="Djikeng A."/>
            <person name="Embley T.M."/>
            <person name="Hauser C."/>
            <person name="Ivens A.C."/>
            <person name="Kummerfeld S.K."/>
            <person name="Pereira-Leal J.B."/>
            <person name="Nilsson D."/>
            <person name="Peterson J."/>
            <person name="Salzberg S.L."/>
            <person name="Shallom J."/>
            <person name="Silva J.C."/>
            <person name="Sundaram J."/>
            <person name="Westenberger S."/>
            <person name="White O."/>
            <person name="Melville S.E."/>
            <person name="Donelson J.E."/>
            <person name="Andersson B."/>
            <person name="Stuart K.D."/>
            <person name="Hall N."/>
        </authorList>
    </citation>
    <scope>NUCLEOTIDE SEQUENCE [LARGE SCALE GENOMIC DNA]</scope>
    <source>
        <strain evidence="9 10">927/4 GUTat10.1</strain>
    </source>
</reference>
<dbReference type="InterPro" id="IPR016163">
    <property type="entry name" value="Ald_DH_C"/>
</dbReference>
<dbReference type="FunFam" id="3.40.605.10:FF:000005">
    <property type="entry name" value="Succinate-semialdehyde dehydrogenase I"/>
    <property type="match status" value="1"/>
</dbReference>
<proteinExistence type="inferred from homology"/>
<feature type="signal peptide" evidence="7">
    <location>
        <begin position="1"/>
        <end position="28"/>
    </location>
</feature>
<dbReference type="SMR" id="Q38AY7"/>
<dbReference type="FunCoup" id="Q38AY7">
    <property type="interactions" value="108"/>
</dbReference>
<dbReference type="Gene3D" id="3.40.309.10">
    <property type="entry name" value="Aldehyde Dehydrogenase, Chain A, domain 2"/>
    <property type="match status" value="1"/>
</dbReference>
<dbReference type="PaxDb" id="5691-EAN78033"/>
<dbReference type="InterPro" id="IPR016162">
    <property type="entry name" value="Ald_DH_N"/>
</dbReference>
<evidence type="ECO:0000256" key="3">
    <source>
        <dbReference type="ARBA" id="ARBA00023002"/>
    </source>
</evidence>
<dbReference type="InterPro" id="IPR029510">
    <property type="entry name" value="Ald_DH_CS_GLU"/>
</dbReference>
<organism evidence="9 10">
    <name type="scientific">Trypanosoma brucei brucei (strain 927/4 GUTat10.1)</name>
    <dbReference type="NCBI Taxonomy" id="185431"/>
    <lineage>
        <taxon>Eukaryota</taxon>
        <taxon>Discoba</taxon>
        <taxon>Euglenozoa</taxon>
        <taxon>Kinetoplastea</taxon>
        <taxon>Metakinetoplastina</taxon>
        <taxon>Trypanosomatida</taxon>
        <taxon>Trypanosomatidae</taxon>
        <taxon>Trypanosoma</taxon>
    </lineage>
</organism>
<dbReference type="InterPro" id="IPR016161">
    <property type="entry name" value="Ald_DH/histidinol_DH"/>
</dbReference>
<dbReference type="PROSITE" id="PS00687">
    <property type="entry name" value="ALDEHYDE_DEHYDR_GLU"/>
    <property type="match status" value="1"/>
</dbReference>
<keyword evidence="7" id="KW-0732">Signal</keyword>
<keyword evidence="10" id="KW-1185">Reference proteome</keyword>
<dbReference type="PANTHER" id="PTHR43353">
    <property type="entry name" value="SUCCINATE-SEMIALDEHYDE DEHYDROGENASE, MITOCHONDRIAL"/>
    <property type="match status" value="1"/>
</dbReference>
<feature type="chain" id="PRO_5004221924" evidence="7">
    <location>
        <begin position="29"/>
        <end position="563"/>
    </location>
</feature>
<name>Q38AY7_TRYB2</name>
<dbReference type="CDD" id="cd07103">
    <property type="entry name" value="ALDH_F5_SSADH_GabD"/>
    <property type="match status" value="1"/>
</dbReference>